<organism evidence="2">
    <name type="scientific">marine sediment metagenome</name>
    <dbReference type="NCBI Taxonomy" id="412755"/>
    <lineage>
        <taxon>unclassified sequences</taxon>
        <taxon>metagenomes</taxon>
        <taxon>ecological metagenomes</taxon>
    </lineage>
</organism>
<feature type="transmembrane region" description="Helical" evidence="1">
    <location>
        <begin position="17"/>
        <end position="35"/>
    </location>
</feature>
<keyword evidence="1" id="KW-0472">Membrane</keyword>
<evidence type="ECO:0000313" key="2">
    <source>
        <dbReference type="EMBL" id="GAI95946.1"/>
    </source>
</evidence>
<dbReference type="AlphaFoldDB" id="X1TX52"/>
<protein>
    <submittedName>
        <fullName evidence="2">Uncharacterized protein</fullName>
    </submittedName>
</protein>
<sequence>MIFDCHFFSTNVRTIEFSTVLILVGLLIIFVVLRATIDWPSEKSETAVLIGILLFSLLPILLALVDSIIERGGVIKAGGVEIDFSQVPQMGTSGFTVPVNIGIPGQSVSDSGTTEILDSLRQATACGIVIIDLEEGQAWWETRLLVLLAGAVRLKKPEKVVFVGKDRGIDKCFQGWGHPSELLPCLLRAHSQYPMSYHKSMAAALQWEMVEPSRAGIVPPQPAWIKAGLAGQHPWMAFDNTTGLPNPLFAEQLLASDLGTEVENQEKPKTISLTRL</sequence>
<dbReference type="EMBL" id="BARW01016854">
    <property type="protein sequence ID" value="GAI95946.1"/>
    <property type="molecule type" value="Genomic_DNA"/>
</dbReference>
<keyword evidence="1" id="KW-1133">Transmembrane helix</keyword>
<proteinExistence type="predicted"/>
<gene>
    <name evidence="2" type="ORF">S12H4_29252</name>
</gene>
<keyword evidence="1" id="KW-0812">Transmembrane</keyword>
<name>X1TX52_9ZZZZ</name>
<evidence type="ECO:0000256" key="1">
    <source>
        <dbReference type="SAM" id="Phobius"/>
    </source>
</evidence>
<reference evidence="2" key="1">
    <citation type="journal article" date="2014" name="Front. Microbiol.">
        <title>High frequency of phylogenetically diverse reductive dehalogenase-homologous genes in deep subseafloor sedimentary metagenomes.</title>
        <authorList>
            <person name="Kawai M."/>
            <person name="Futagami T."/>
            <person name="Toyoda A."/>
            <person name="Takaki Y."/>
            <person name="Nishi S."/>
            <person name="Hori S."/>
            <person name="Arai W."/>
            <person name="Tsubouchi T."/>
            <person name="Morono Y."/>
            <person name="Uchiyama I."/>
            <person name="Ito T."/>
            <person name="Fujiyama A."/>
            <person name="Inagaki F."/>
            <person name="Takami H."/>
        </authorList>
    </citation>
    <scope>NUCLEOTIDE SEQUENCE</scope>
    <source>
        <strain evidence="2">Expedition CK06-06</strain>
    </source>
</reference>
<comment type="caution">
    <text evidence="2">The sequence shown here is derived from an EMBL/GenBank/DDBJ whole genome shotgun (WGS) entry which is preliminary data.</text>
</comment>
<feature type="transmembrane region" description="Helical" evidence="1">
    <location>
        <begin position="47"/>
        <end position="65"/>
    </location>
</feature>
<accession>X1TX52</accession>
<feature type="non-terminal residue" evidence="2">
    <location>
        <position position="276"/>
    </location>
</feature>